<proteinExistence type="inferred from homology"/>
<keyword evidence="2" id="KW-0217">Developmental protein</keyword>
<dbReference type="OrthoDB" id="1899348at2759"/>
<accession>A0A4P1R2N7</accession>
<dbReference type="GO" id="GO:0030154">
    <property type="term" value="P:cell differentiation"/>
    <property type="evidence" value="ECO:0007669"/>
    <property type="project" value="UniProtKB-KW"/>
</dbReference>
<keyword evidence="8" id="KW-1185">Reference proteome</keyword>
<dbReference type="Gramene" id="OIV99833">
    <property type="protein sequence ID" value="OIV99833"/>
    <property type="gene ID" value="TanjilG_26171"/>
</dbReference>
<evidence type="ECO:0000256" key="6">
    <source>
        <dbReference type="SAM" id="MobiDB-lite"/>
    </source>
</evidence>
<keyword evidence="4" id="KW-0175">Coiled coil</keyword>
<dbReference type="STRING" id="3871.A0A4P1R2N7"/>
<feature type="region of interest" description="Disordered" evidence="6">
    <location>
        <begin position="1"/>
        <end position="27"/>
    </location>
</feature>
<dbReference type="InterPro" id="IPR040353">
    <property type="entry name" value="FLX/FLX-like"/>
</dbReference>
<evidence type="ECO:0000256" key="3">
    <source>
        <dbReference type="ARBA" id="ARBA00022782"/>
    </source>
</evidence>
<evidence type="ECO:0000313" key="8">
    <source>
        <dbReference type="Proteomes" id="UP000188354"/>
    </source>
</evidence>
<name>A0A4P1R2N7_LUPAN</name>
<evidence type="ECO:0000313" key="7">
    <source>
        <dbReference type="EMBL" id="OIV99833.1"/>
    </source>
</evidence>
<evidence type="ECO:0008006" key="9">
    <source>
        <dbReference type="Google" id="ProtNLM"/>
    </source>
</evidence>
<dbReference type="GO" id="GO:0009908">
    <property type="term" value="P:flower development"/>
    <property type="evidence" value="ECO:0007669"/>
    <property type="project" value="UniProtKB-KW"/>
</dbReference>
<dbReference type="AlphaFoldDB" id="A0A4P1R2N7"/>
<evidence type="ECO:0000256" key="1">
    <source>
        <dbReference type="ARBA" id="ARBA00005405"/>
    </source>
</evidence>
<keyword evidence="3" id="KW-0221">Differentiation</keyword>
<dbReference type="PANTHER" id="PTHR33405">
    <property type="entry name" value="PROTEIN FLX-LIKE 2"/>
    <property type="match status" value="1"/>
</dbReference>
<dbReference type="KEGG" id="lang:109362823"/>
<evidence type="ECO:0000256" key="4">
    <source>
        <dbReference type="ARBA" id="ARBA00023054"/>
    </source>
</evidence>
<organism evidence="7 8">
    <name type="scientific">Lupinus angustifolius</name>
    <name type="common">Narrow-leaved blue lupine</name>
    <dbReference type="NCBI Taxonomy" id="3871"/>
    <lineage>
        <taxon>Eukaryota</taxon>
        <taxon>Viridiplantae</taxon>
        <taxon>Streptophyta</taxon>
        <taxon>Embryophyta</taxon>
        <taxon>Tracheophyta</taxon>
        <taxon>Spermatophyta</taxon>
        <taxon>Magnoliopsida</taxon>
        <taxon>eudicotyledons</taxon>
        <taxon>Gunneridae</taxon>
        <taxon>Pentapetalae</taxon>
        <taxon>rosids</taxon>
        <taxon>fabids</taxon>
        <taxon>Fabales</taxon>
        <taxon>Fabaceae</taxon>
        <taxon>Papilionoideae</taxon>
        <taxon>50 kb inversion clade</taxon>
        <taxon>genistoids sensu lato</taxon>
        <taxon>core genistoids</taxon>
        <taxon>Genisteae</taxon>
        <taxon>Lupinus</taxon>
    </lineage>
</organism>
<reference evidence="7 8" key="1">
    <citation type="journal article" date="2017" name="Plant Biotechnol. J.">
        <title>A comprehensive draft genome sequence for lupin (Lupinus angustifolius), an emerging health food: insights into plant-microbe interactions and legume evolution.</title>
        <authorList>
            <person name="Hane J.K."/>
            <person name="Ming Y."/>
            <person name="Kamphuis L.G."/>
            <person name="Nelson M.N."/>
            <person name="Garg G."/>
            <person name="Atkins C.A."/>
            <person name="Bayer P.E."/>
            <person name="Bravo A."/>
            <person name="Bringans S."/>
            <person name="Cannon S."/>
            <person name="Edwards D."/>
            <person name="Foley R."/>
            <person name="Gao L.L."/>
            <person name="Harrison M.J."/>
            <person name="Huang W."/>
            <person name="Hurgobin B."/>
            <person name="Li S."/>
            <person name="Liu C.W."/>
            <person name="McGrath A."/>
            <person name="Morahan G."/>
            <person name="Murray J."/>
            <person name="Weller J."/>
            <person name="Jian J."/>
            <person name="Singh K.B."/>
        </authorList>
    </citation>
    <scope>NUCLEOTIDE SEQUENCE [LARGE SCALE GENOMIC DNA]</scope>
    <source>
        <strain evidence="8">cv. Tanjil</strain>
        <tissue evidence="7">Whole plant</tissue>
    </source>
</reference>
<comment type="similarity">
    <text evidence="1">Belongs to the FLX family.</text>
</comment>
<gene>
    <name evidence="7" type="ORF">TanjilG_26171</name>
</gene>
<evidence type="ECO:0000256" key="5">
    <source>
        <dbReference type="ARBA" id="ARBA00023089"/>
    </source>
</evidence>
<evidence type="ECO:0000256" key="2">
    <source>
        <dbReference type="ARBA" id="ARBA00022473"/>
    </source>
</evidence>
<sequence>MGRNKQAPRMMQHGAYPGLSSAAGHPFPGSLPSHQLLENKFVAQEAEIAQLAGDNHRLGSAHVELREAFVSSNQDVQKLKSHIRSIQTESDIQVRVLLDKIAKMEVDIRAGDGVKKDLQEAHIEAQSLAASGQDLSFQVQQATHELKKARSEVKGIPDLQAELDGLLKEHQRLRAGFEYQKSTNIELVVEMEAKEKNLITMAREVEMLRTEILNNEKKANAPNVLGGSNPADSSGPYADAYGRVHGQMGVGQMGESMVPYRESNGVWAGPYDQR</sequence>
<keyword evidence="5" id="KW-0287">Flowering</keyword>
<dbReference type="EMBL" id="CM007372">
    <property type="protein sequence ID" value="OIV99833.1"/>
    <property type="molecule type" value="Genomic_DNA"/>
</dbReference>
<dbReference type="Proteomes" id="UP000188354">
    <property type="component" value="Chromosome LG12"/>
</dbReference>
<dbReference type="PANTHER" id="PTHR33405:SF18">
    <property type="entry name" value="PROTEIN FLX-LIKE 4"/>
    <property type="match status" value="1"/>
</dbReference>
<protein>
    <recommendedName>
        <fullName evidence="9">Protein FLX-like 4</fullName>
    </recommendedName>
</protein>